<evidence type="ECO:0000259" key="1">
    <source>
        <dbReference type="Pfam" id="PF13480"/>
    </source>
</evidence>
<dbReference type="InterPro" id="IPR050644">
    <property type="entry name" value="PG_Glycine_Bridge_Synth"/>
</dbReference>
<proteinExistence type="predicted"/>
<dbReference type="InterPro" id="IPR038740">
    <property type="entry name" value="BioF2-like_GNAT_dom"/>
</dbReference>
<dbReference type="Pfam" id="PF13480">
    <property type="entry name" value="Acetyltransf_6"/>
    <property type="match status" value="1"/>
</dbReference>
<dbReference type="InterPro" id="IPR016181">
    <property type="entry name" value="Acyl_CoA_acyltransferase"/>
</dbReference>
<keyword evidence="3" id="KW-1185">Reference proteome</keyword>
<dbReference type="AlphaFoldDB" id="A0A061SST9"/>
<feature type="domain" description="BioF2-like acetyltransferase" evidence="1">
    <location>
        <begin position="117"/>
        <end position="239"/>
    </location>
</feature>
<dbReference type="STRING" id="83219.PM02_00695"/>
<gene>
    <name evidence="2" type="ORF">PM02_00695</name>
</gene>
<reference evidence="2 3" key="1">
    <citation type="journal article" date="2014" name="Genome Announc.">
        <title>Draft Genome Sequences of Two Isolates of the Roseobacter Group, Sulfitobacter sp. Strains 3SOLIMAR09 and 1FIGIMAR09, from Harbors of Mallorca Island (Mediterranean Sea).</title>
        <authorList>
            <person name="Mas-Llado M."/>
            <person name="Pina-Villalonga J.M."/>
            <person name="Brunet-Galmes I."/>
            <person name="Nogales B."/>
            <person name="Bosch R."/>
        </authorList>
    </citation>
    <scope>NUCLEOTIDE SEQUENCE [LARGE SCALE GENOMIC DNA]</scope>
    <source>
        <strain evidence="2 3">1FIGIMAR09</strain>
    </source>
</reference>
<dbReference type="PANTHER" id="PTHR36174:SF1">
    <property type="entry name" value="LIPID II:GLYCINE GLYCYLTRANSFERASE"/>
    <property type="match status" value="1"/>
</dbReference>
<name>A0A061SST9_9RHOB</name>
<organism evidence="2 3">
    <name type="scientific">Sulfitobacter mediterraneus</name>
    <dbReference type="NCBI Taxonomy" id="83219"/>
    <lineage>
        <taxon>Bacteria</taxon>
        <taxon>Pseudomonadati</taxon>
        <taxon>Pseudomonadota</taxon>
        <taxon>Alphaproteobacteria</taxon>
        <taxon>Rhodobacterales</taxon>
        <taxon>Roseobacteraceae</taxon>
        <taxon>Sulfitobacter</taxon>
    </lineage>
</organism>
<dbReference type="SUPFAM" id="SSF55729">
    <property type="entry name" value="Acyl-CoA N-acyltransferases (Nat)"/>
    <property type="match status" value="1"/>
</dbReference>
<comment type="caution">
    <text evidence="2">The sequence shown here is derived from an EMBL/GenBank/DDBJ whole genome shotgun (WGS) entry which is preliminary data.</text>
</comment>
<evidence type="ECO:0000313" key="2">
    <source>
        <dbReference type="EMBL" id="KAJ04766.1"/>
    </source>
</evidence>
<accession>A0A061SST9</accession>
<dbReference type="eggNOG" id="COG2348">
    <property type="taxonomic scope" value="Bacteria"/>
</dbReference>
<dbReference type="EMBL" id="JEMU01000001">
    <property type="protein sequence ID" value="KAJ04766.1"/>
    <property type="molecule type" value="Genomic_DNA"/>
</dbReference>
<sequence>MFDAVRPSSHALLQDPAFVAALRLCGQTPIVLPDGTVILKRRFFGVPVLMLPRAMPTDDLAAQLSDTGLQRLPLILSPEQAWQGCEAIRLHRPQSTAQVDLRPPEAQRRAALHPKWRNQLRKAEAGPLKVSQTLMPADPDHTVLRLDAAQAQVRRYAHWPAPLTAAFAKAAPDQTHLFIASLGPQPVAHMLFLSHGGRASYHIGHTTTRGKAACAHNLLLWRAFYDLARIGIETVDLGLLNPRTAGLNRFKLRSGARKVQTGGTWLRWRPWG</sequence>
<evidence type="ECO:0000313" key="3">
    <source>
        <dbReference type="Proteomes" id="UP000027337"/>
    </source>
</evidence>
<dbReference type="Proteomes" id="UP000027337">
    <property type="component" value="Unassembled WGS sequence"/>
</dbReference>
<dbReference type="Gene3D" id="3.40.630.30">
    <property type="match status" value="1"/>
</dbReference>
<dbReference type="PANTHER" id="PTHR36174">
    <property type="entry name" value="LIPID II:GLYCINE GLYCYLTRANSFERASE"/>
    <property type="match status" value="1"/>
</dbReference>
<dbReference type="RefSeq" id="WP_037904716.1">
    <property type="nucleotide sequence ID" value="NZ_JEMU01000001.1"/>
</dbReference>
<protein>
    <recommendedName>
        <fullName evidence="1">BioF2-like acetyltransferase domain-containing protein</fullName>
    </recommendedName>
</protein>